<accession>A0ABU6XLT4</accession>
<dbReference type="Proteomes" id="UP001341840">
    <property type="component" value="Unassembled WGS sequence"/>
</dbReference>
<name>A0ABU6XLT4_9FABA</name>
<gene>
    <name evidence="1" type="ORF">PIB30_070869</name>
</gene>
<proteinExistence type="predicted"/>
<reference evidence="1 2" key="1">
    <citation type="journal article" date="2023" name="Plants (Basel)">
        <title>Bridging the Gap: Combining Genomics and Transcriptomics Approaches to Understand Stylosanthes scabra, an Orphan Legume from the Brazilian Caatinga.</title>
        <authorList>
            <person name="Ferreira-Neto J.R.C."/>
            <person name="da Silva M.D."/>
            <person name="Binneck E."/>
            <person name="de Melo N.F."/>
            <person name="da Silva R.H."/>
            <person name="de Melo A.L.T.M."/>
            <person name="Pandolfi V."/>
            <person name="Bustamante F.O."/>
            <person name="Brasileiro-Vidal A.C."/>
            <person name="Benko-Iseppon A.M."/>
        </authorList>
    </citation>
    <scope>NUCLEOTIDE SEQUENCE [LARGE SCALE GENOMIC DNA]</scope>
    <source>
        <tissue evidence="1">Leaves</tissue>
    </source>
</reference>
<evidence type="ECO:0000313" key="2">
    <source>
        <dbReference type="Proteomes" id="UP001341840"/>
    </source>
</evidence>
<organism evidence="1 2">
    <name type="scientific">Stylosanthes scabra</name>
    <dbReference type="NCBI Taxonomy" id="79078"/>
    <lineage>
        <taxon>Eukaryota</taxon>
        <taxon>Viridiplantae</taxon>
        <taxon>Streptophyta</taxon>
        <taxon>Embryophyta</taxon>
        <taxon>Tracheophyta</taxon>
        <taxon>Spermatophyta</taxon>
        <taxon>Magnoliopsida</taxon>
        <taxon>eudicotyledons</taxon>
        <taxon>Gunneridae</taxon>
        <taxon>Pentapetalae</taxon>
        <taxon>rosids</taxon>
        <taxon>fabids</taxon>
        <taxon>Fabales</taxon>
        <taxon>Fabaceae</taxon>
        <taxon>Papilionoideae</taxon>
        <taxon>50 kb inversion clade</taxon>
        <taxon>dalbergioids sensu lato</taxon>
        <taxon>Dalbergieae</taxon>
        <taxon>Pterocarpus clade</taxon>
        <taxon>Stylosanthes</taxon>
    </lineage>
</organism>
<keyword evidence="2" id="KW-1185">Reference proteome</keyword>
<comment type="caution">
    <text evidence="1">The sequence shown here is derived from an EMBL/GenBank/DDBJ whole genome shotgun (WGS) entry which is preliminary data.</text>
</comment>
<evidence type="ECO:0008006" key="3">
    <source>
        <dbReference type="Google" id="ProtNLM"/>
    </source>
</evidence>
<sequence length="60" mass="6759">PGQKRTLRRKEALKERQVVNRTAKLWKPPIFIYQTLGHEISSSGKCVPESDPGLVVDRSG</sequence>
<feature type="non-terminal residue" evidence="1">
    <location>
        <position position="1"/>
    </location>
</feature>
<protein>
    <recommendedName>
        <fullName evidence="3">Ribosomal protein S12</fullName>
    </recommendedName>
</protein>
<dbReference type="EMBL" id="JASCZI010212255">
    <property type="protein sequence ID" value="MED6198887.1"/>
    <property type="molecule type" value="Genomic_DNA"/>
</dbReference>
<evidence type="ECO:0000313" key="1">
    <source>
        <dbReference type="EMBL" id="MED6198887.1"/>
    </source>
</evidence>